<dbReference type="AlphaFoldDB" id="A0A517N1B5"/>
<dbReference type="PANTHER" id="PTHR30273">
    <property type="entry name" value="PERIPLASMIC SIGNAL SENSOR AND SIGMA FACTOR ACTIVATOR FECR-RELATED"/>
    <property type="match status" value="1"/>
</dbReference>
<dbReference type="Pfam" id="PF04773">
    <property type="entry name" value="FecR"/>
    <property type="match status" value="1"/>
</dbReference>
<name>A0A517N1B5_9BACT</name>
<keyword evidence="2" id="KW-1133">Transmembrane helix</keyword>
<gene>
    <name evidence="4" type="ORF">HG15A2_42640</name>
</gene>
<feature type="compositionally biased region" description="Polar residues" evidence="1">
    <location>
        <begin position="123"/>
        <end position="142"/>
    </location>
</feature>
<feature type="domain" description="FecR protein" evidence="3">
    <location>
        <begin position="189"/>
        <end position="267"/>
    </location>
</feature>
<dbReference type="OrthoDB" id="256916at2"/>
<keyword evidence="2" id="KW-0812">Transmembrane</keyword>
<feature type="transmembrane region" description="Helical" evidence="2">
    <location>
        <begin position="98"/>
        <end position="117"/>
    </location>
</feature>
<dbReference type="EMBL" id="CP036263">
    <property type="protein sequence ID" value="QDT00922.1"/>
    <property type="molecule type" value="Genomic_DNA"/>
</dbReference>
<evidence type="ECO:0000313" key="5">
    <source>
        <dbReference type="Proteomes" id="UP000319852"/>
    </source>
</evidence>
<dbReference type="GO" id="GO:0016989">
    <property type="term" value="F:sigma factor antagonist activity"/>
    <property type="evidence" value="ECO:0007669"/>
    <property type="project" value="TreeGrafter"/>
</dbReference>
<dbReference type="InterPro" id="IPR006860">
    <property type="entry name" value="FecR"/>
</dbReference>
<dbReference type="Gene3D" id="2.60.120.1440">
    <property type="match status" value="1"/>
</dbReference>
<reference evidence="4 5" key="1">
    <citation type="submission" date="2019-02" db="EMBL/GenBank/DDBJ databases">
        <title>Deep-cultivation of Planctomycetes and their phenomic and genomic characterization uncovers novel biology.</title>
        <authorList>
            <person name="Wiegand S."/>
            <person name="Jogler M."/>
            <person name="Boedeker C."/>
            <person name="Pinto D."/>
            <person name="Vollmers J."/>
            <person name="Rivas-Marin E."/>
            <person name="Kohn T."/>
            <person name="Peeters S.H."/>
            <person name="Heuer A."/>
            <person name="Rast P."/>
            <person name="Oberbeckmann S."/>
            <person name="Bunk B."/>
            <person name="Jeske O."/>
            <person name="Meyerdierks A."/>
            <person name="Storesund J.E."/>
            <person name="Kallscheuer N."/>
            <person name="Luecker S."/>
            <person name="Lage O.M."/>
            <person name="Pohl T."/>
            <person name="Merkel B.J."/>
            <person name="Hornburger P."/>
            <person name="Mueller R.-W."/>
            <person name="Bruemmer F."/>
            <person name="Labrenz M."/>
            <person name="Spormann A.M."/>
            <person name="Op den Camp H."/>
            <person name="Overmann J."/>
            <person name="Amann R."/>
            <person name="Jetten M.S.M."/>
            <person name="Mascher T."/>
            <person name="Medema M.H."/>
            <person name="Devos D.P."/>
            <person name="Kaster A.-K."/>
            <person name="Ovreas L."/>
            <person name="Rohde M."/>
            <person name="Galperin M.Y."/>
            <person name="Jogler C."/>
        </authorList>
    </citation>
    <scope>NUCLEOTIDE SEQUENCE [LARGE SCALE GENOMIC DNA]</scope>
    <source>
        <strain evidence="4 5">HG15A2</strain>
    </source>
</reference>
<evidence type="ECO:0000256" key="1">
    <source>
        <dbReference type="SAM" id="MobiDB-lite"/>
    </source>
</evidence>
<dbReference type="Proteomes" id="UP000319852">
    <property type="component" value="Chromosome"/>
</dbReference>
<proteinExistence type="predicted"/>
<organism evidence="4 5">
    <name type="scientific">Adhaeretor mobilis</name>
    <dbReference type="NCBI Taxonomy" id="1930276"/>
    <lineage>
        <taxon>Bacteria</taxon>
        <taxon>Pseudomonadati</taxon>
        <taxon>Planctomycetota</taxon>
        <taxon>Planctomycetia</taxon>
        <taxon>Pirellulales</taxon>
        <taxon>Lacipirellulaceae</taxon>
        <taxon>Adhaeretor</taxon>
    </lineage>
</organism>
<dbReference type="InterPro" id="IPR012373">
    <property type="entry name" value="Ferrdict_sens_TM"/>
</dbReference>
<protein>
    <submittedName>
        <fullName evidence="4">FecR protein</fullName>
    </submittedName>
</protein>
<keyword evidence="5" id="KW-1185">Reference proteome</keyword>
<dbReference type="PANTHER" id="PTHR30273:SF2">
    <property type="entry name" value="PROTEIN FECR"/>
    <property type="match status" value="1"/>
</dbReference>
<evidence type="ECO:0000256" key="2">
    <source>
        <dbReference type="SAM" id="Phobius"/>
    </source>
</evidence>
<keyword evidence="2" id="KW-0472">Membrane</keyword>
<evidence type="ECO:0000313" key="4">
    <source>
        <dbReference type="EMBL" id="QDT00922.1"/>
    </source>
</evidence>
<sequence length="500" mass="55061">MIRSDREILDLIHELVTDQIEEGARGTDPQSLQKLVSSDDRIRRLYLQYMQESFHIRSRLIADSAYFSDSTIANLTNVNLPGPTSGTLRHQSPRRSNLMWFAAVSAVVLVSGFAWLAPDSSKQRGGQQEGSQLTSTTDNRPSQIELPEGAVATLVRSNGAVRGDSGDMLADLSRLEIGQEIRIDRGSAELVFDSGVEALLLAPAQLKVLGTDRVSSEYGRFSARVGSTGVGFVIETPMARVTDLGTEFGVSIAESGQTEIAVFEGEVDLEFGSTSDRQQVDSSDTRERLLQGEAVRIDSSGARTRVVSIDDRHLPSVRQLPPVFQRLPAIGAVRDNTDKQNPSNRKFYRIVHSGFREDCQAFVDRPHQWNGLLAEGLPRELIGADYVMPFNDDKFDSDLEVEISVTRSASIYVFFSDNVSVPPWLRRDFEDTGIDIGLDEGRNRFRPDLISGVGPGESIDTVFSVWKQEVPIPRTVILGSVKKPASKNGYNMYGVAVAGH</sequence>
<accession>A0A517N1B5</accession>
<feature type="region of interest" description="Disordered" evidence="1">
    <location>
        <begin position="120"/>
        <end position="145"/>
    </location>
</feature>
<dbReference type="RefSeq" id="WP_145062738.1">
    <property type="nucleotide sequence ID" value="NZ_CP036263.1"/>
</dbReference>
<evidence type="ECO:0000259" key="3">
    <source>
        <dbReference type="Pfam" id="PF04773"/>
    </source>
</evidence>
<dbReference type="KEGG" id="amob:HG15A2_42640"/>